<evidence type="ECO:0000313" key="2">
    <source>
        <dbReference type="Proteomes" id="UP000824881"/>
    </source>
</evidence>
<reference evidence="1 2" key="1">
    <citation type="journal article" date="2021" name="Appl. Environ. Microbiol.">
        <title>Genetic linkage and physical mapping for an oyster mushroom Pleurotus cornucopiae and QTL analysis for the trait cap color.</title>
        <authorList>
            <person name="Zhang Y."/>
            <person name="Gao W."/>
            <person name="Sonnenberg A."/>
            <person name="Chen Q."/>
            <person name="Zhang J."/>
            <person name="Huang C."/>
        </authorList>
    </citation>
    <scope>NUCLEOTIDE SEQUENCE [LARGE SCALE GENOMIC DNA]</scope>
    <source>
        <strain evidence="1">CCMSSC00406</strain>
    </source>
</reference>
<organism evidence="1 2">
    <name type="scientific">Pleurotus cornucopiae</name>
    <name type="common">Cornucopia mushroom</name>
    <dbReference type="NCBI Taxonomy" id="5321"/>
    <lineage>
        <taxon>Eukaryota</taxon>
        <taxon>Fungi</taxon>
        <taxon>Dikarya</taxon>
        <taxon>Basidiomycota</taxon>
        <taxon>Agaricomycotina</taxon>
        <taxon>Agaricomycetes</taxon>
        <taxon>Agaricomycetidae</taxon>
        <taxon>Agaricales</taxon>
        <taxon>Pleurotineae</taxon>
        <taxon>Pleurotaceae</taxon>
        <taxon>Pleurotus</taxon>
    </lineage>
</organism>
<dbReference type="Proteomes" id="UP000824881">
    <property type="component" value="Unassembled WGS sequence"/>
</dbReference>
<accession>A0ACB7J5B2</accession>
<proteinExistence type="predicted"/>
<keyword evidence="2" id="KW-1185">Reference proteome</keyword>
<protein>
    <submittedName>
        <fullName evidence="1">Uncharacterized protein</fullName>
    </submittedName>
</protein>
<sequence length="423" mass="47386">MLIPLEPGFLLYLNPLLAHDTSPSMTALSTRIRTKQARPISCSPLNSLSSICYVPYEIRDNIVAHLQDDRLALTRLSLVSSSWLQLSRWYLFEVIKVNEANALRLEELLASPYCTIPSYIAGLDLNNPPFVLKSPGTSIFTAQSLPRLAAVLASGQIRNVCLDGRSSLWIMGNSSIAAQSFDNLPIPLNVSSVTSLTLRFMQFSCISEVAIILQGISGLRSLTLDNTYWCRPGPFEVLPPPSLTLVDKLSVLRVRSMSVENLVEWLLLADRSLSLVEMDVGLVEAATCEKICRTINPEMLRTLSVHNSADAYAVEKFRNLRSIDISIHAADECKPAISLLKRLGSFHMRAVKFAVHTRFFSSPQEFFQCFDWKEFIAVLGAEKFRWLDSIEFAFDTEHSQAETKVTEKLSELHEPGKLYVSRL</sequence>
<evidence type="ECO:0000313" key="1">
    <source>
        <dbReference type="EMBL" id="KAG9225764.1"/>
    </source>
</evidence>
<gene>
    <name evidence="1" type="ORF">CCMSSC00406_0007774</name>
</gene>
<name>A0ACB7J5B2_PLECO</name>
<dbReference type="EMBL" id="WQMT02000002">
    <property type="protein sequence ID" value="KAG9225764.1"/>
    <property type="molecule type" value="Genomic_DNA"/>
</dbReference>
<comment type="caution">
    <text evidence="1">The sequence shown here is derived from an EMBL/GenBank/DDBJ whole genome shotgun (WGS) entry which is preliminary data.</text>
</comment>